<feature type="transmembrane region" description="Helical" evidence="6">
    <location>
        <begin position="50"/>
        <end position="68"/>
    </location>
</feature>
<feature type="transmembrane region" description="Helical" evidence="6">
    <location>
        <begin position="109"/>
        <end position="127"/>
    </location>
</feature>
<feature type="transmembrane region" description="Helical" evidence="6">
    <location>
        <begin position="335"/>
        <end position="358"/>
    </location>
</feature>
<dbReference type="AlphaFoldDB" id="A0A5R9F9F8"/>
<name>A0A5R9F9F8_9BACL</name>
<organism evidence="8 9">
    <name type="scientific">Exobacillus caeni</name>
    <dbReference type="NCBI Taxonomy" id="2574798"/>
    <lineage>
        <taxon>Bacteria</taxon>
        <taxon>Bacillati</taxon>
        <taxon>Bacillota</taxon>
        <taxon>Bacilli</taxon>
        <taxon>Bacillales</taxon>
        <taxon>Guptibacillaceae</taxon>
        <taxon>Exobacillus</taxon>
    </lineage>
</organism>
<evidence type="ECO:0000259" key="7">
    <source>
        <dbReference type="PROSITE" id="PS50850"/>
    </source>
</evidence>
<dbReference type="CDD" id="cd17489">
    <property type="entry name" value="MFS_YfcJ_like"/>
    <property type="match status" value="1"/>
</dbReference>
<evidence type="ECO:0000256" key="4">
    <source>
        <dbReference type="ARBA" id="ARBA00022989"/>
    </source>
</evidence>
<accession>A0A5R9F9F8</accession>
<dbReference type="RefSeq" id="WP_138126616.1">
    <property type="nucleotide sequence ID" value="NZ_SWLG01000007.1"/>
</dbReference>
<feature type="transmembrane region" description="Helical" evidence="6">
    <location>
        <begin position="80"/>
        <end position="97"/>
    </location>
</feature>
<feature type="transmembrane region" description="Helical" evidence="6">
    <location>
        <begin position="276"/>
        <end position="294"/>
    </location>
</feature>
<feature type="transmembrane region" description="Helical" evidence="6">
    <location>
        <begin position="169"/>
        <end position="191"/>
    </location>
</feature>
<evidence type="ECO:0000256" key="2">
    <source>
        <dbReference type="ARBA" id="ARBA00022448"/>
    </source>
</evidence>
<proteinExistence type="predicted"/>
<evidence type="ECO:0000256" key="1">
    <source>
        <dbReference type="ARBA" id="ARBA00004651"/>
    </source>
</evidence>
<dbReference type="GO" id="GO:0022857">
    <property type="term" value="F:transmembrane transporter activity"/>
    <property type="evidence" value="ECO:0007669"/>
    <property type="project" value="InterPro"/>
</dbReference>
<protein>
    <submittedName>
        <fullName evidence="8">MFS transporter</fullName>
    </submittedName>
</protein>
<dbReference type="PROSITE" id="PS50850">
    <property type="entry name" value="MFS"/>
    <property type="match status" value="1"/>
</dbReference>
<dbReference type="PANTHER" id="PTHR23531:SF2">
    <property type="entry name" value="PERMEASE"/>
    <property type="match status" value="1"/>
</dbReference>
<dbReference type="InterPro" id="IPR011701">
    <property type="entry name" value="MFS"/>
</dbReference>
<keyword evidence="3 6" id="KW-0812">Transmembrane</keyword>
<evidence type="ECO:0000256" key="3">
    <source>
        <dbReference type="ARBA" id="ARBA00022692"/>
    </source>
</evidence>
<feature type="transmembrane region" description="Helical" evidence="6">
    <location>
        <begin position="139"/>
        <end position="157"/>
    </location>
</feature>
<evidence type="ECO:0000313" key="8">
    <source>
        <dbReference type="EMBL" id="TLS37184.1"/>
    </source>
</evidence>
<keyword evidence="2" id="KW-0813">Transport</keyword>
<reference evidence="8 9" key="1">
    <citation type="submission" date="2019-04" db="EMBL/GenBank/DDBJ databases">
        <title>Bacillus caeni sp. nov., a bacterium isolated from mangrove sediment.</title>
        <authorList>
            <person name="Huang H."/>
            <person name="Mo K."/>
            <person name="Hu Y."/>
        </authorList>
    </citation>
    <scope>NUCLEOTIDE SEQUENCE [LARGE SCALE GENOMIC DNA]</scope>
    <source>
        <strain evidence="8 9">HB172195</strain>
    </source>
</reference>
<comment type="caution">
    <text evidence="8">The sequence shown here is derived from an EMBL/GenBank/DDBJ whole genome shotgun (WGS) entry which is preliminary data.</text>
</comment>
<keyword evidence="4 6" id="KW-1133">Transmembrane helix</keyword>
<dbReference type="Proteomes" id="UP000308230">
    <property type="component" value="Unassembled WGS sequence"/>
</dbReference>
<feature type="domain" description="Major facilitator superfamily (MFS) profile" evidence="7">
    <location>
        <begin position="14"/>
        <end position="387"/>
    </location>
</feature>
<gene>
    <name evidence="8" type="ORF">FCL54_11700</name>
</gene>
<dbReference type="InterPro" id="IPR036259">
    <property type="entry name" value="MFS_trans_sf"/>
</dbReference>
<dbReference type="OrthoDB" id="9814001at2"/>
<dbReference type="Pfam" id="PF07690">
    <property type="entry name" value="MFS_1"/>
    <property type="match status" value="1"/>
</dbReference>
<dbReference type="InterPro" id="IPR020846">
    <property type="entry name" value="MFS_dom"/>
</dbReference>
<sequence>MTNTHKPRIWTRDFISIAISNFFIFVVFYDLLTLLPVYVVDGLKETEAKAGLVITIFLLSAIFVRPFSGKIIDLLGKKKALLIGMSLFALSSFLYVWTDDFYLLMGLRFFHGVWFSIVTTVAGAIAADIVPNKRRGEGLGYFAMSMNLAMVFGPFIALTLNQYVSFEAIYVLFGIIMVIGVLLSLFVKVPAQAQPAKVKAKLTFDDLFERSVFPIAIVGSLLAFTYSSIISYISIFAKSLGLMDAAGFFFVVFAVAILVSRPFTGRMFDIKGPASVIMPAFVIFSIGMITLSFTQTSWMLLLSGALIGLGYGTIVPSFQTLAVQSAENHRSAHATATFFTLFDTGIASGSFVIGIVVVNIGYQNLYMIGGFFILGIMMLYKLVQQKRTEKESYEARMEY</sequence>
<evidence type="ECO:0000313" key="9">
    <source>
        <dbReference type="Proteomes" id="UP000308230"/>
    </source>
</evidence>
<feature type="transmembrane region" description="Helical" evidence="6">
    <location>
        <begin position="14"/>
        <end position="38"/>
    </location>
</feature>
<comment type="subcellular location">
    <subcellularLocation>
        <location evidence="1">Cell membrane</location>
        <topology evidence="1">Multi-pass membrane protein</topology>
    </subcellularLocation>
</comment>
<keyword evidence="9" id="KW-1185">Reference proteome</keyword>
<feature type="transmembrane region" description="Helical" evidence="6">
    <location>
        <begin position="212"/>
        <end position="233"/>
    </location>
</feature>
<evidence type="ECO:0000256" key="5">
    <source>
        <dbReference type="ARBA" id="ARBA00023136"/>
    </source>
</evidence>
<feature type="transmembrane region" description="Helical" evidence="6">
    <location>
        <begin position="364"/>
        <end position="383"/>
    </location>
</feature>
<dbReference type="SUPFAM" id="SSF103473">
    <property type="entry name" value="MFS general substrate transporter"/>
    <property type="match status" value="1"/>
</dbReference>
<feature type="transmembrane region" description="Helical" evidence="6">
    <location>
        <begin position="245"/>
        <end position="264"/>
    </location>
</feature>
<dbReference type="InterPro" id="IPR052714">
    <property type="entry name" value="MFS_Exporter"/>
</dbReference>
<dbReference type="GO" id="GO:0005886">
    <property type="term" value="C:plasma membrane"/>
    <property type="evidence" value="ECO:0007669"/>
    <property type="project" value="UniProtKB-SubCell"/>
</dbReference>
<keyword evidence="5 6" id="KW-0472">Membrane</keyword>
<evidence type="ECO:0000256" key="6">
    <source>
        <dbReference type="SAM" id="Phobius"/>
    </source>
</evidence>
<dbReference type="Gene3D" id="1.20.1250.20">
    <property type="entry name" value="MFS general substrate transporter like domains"/>
    <property type="match status" value="1"/>
</dbReference>
<dbReference type="EMBL" id="SWLG01000007">
    <property type="protein sequence ID" value="TLS37184.1"/>
    <property type="molecule type" value="Genomic_DNA"/>
</dbReference>
<dbReference type="PANTHER" id="PTHR23531">
    <property type="entry name" value="QUINOLENE RESISTANCE PROTEIN NORA"/>
    <property type="match status" value="1"/>
</dbReference>
<feature type="transmembrane region" description="Helical" evidence="6">
    <location>
        <begin position="300"/>
        <end position="323"/>
    </location>
</feature>